<dbReference type="AlphaFoldDB" id="A0A0F4LKI1"/>
<evidence type="ECO:0000313" key="5">
    <source>
        <dbReference type="Proteomes" id="UP000033612"/>
    </source>
</evidence>
<proteinExistence type="predicted"/>
<feature type="compositionally biased region" description="Basic and acidic residues" evidence="1">
    <location>
        <begin position="561"/>
        <end position="574"/>
    </location>
</feature>
<reference evidence="4 5" key="1">
    <citation type="submission" date="2015-01" db="EMBL/GenBank/DDBJ databases">
        <title>Comparative genomics of the lactic acid bacteria isolated from the honey bee gut.</title>
        <authorList>
            <person name="Ellegaard K.M."/>
            <person name="Tamarit D."/>
            <person name="Javelind E."/>
            <person name="Olofsson T."/>
            <person name="Andersson S.G."/>
            <person name="Vasquez A."/>
        </authorList>
    </citation>
    <scope>NUCLEOTIDE SEQUENCE [LARGE SCALE GENOMIC DNA]</scope>
    <source>
        <strain evidence="4 5">Hma2</strain>
    </source>
</reference>
<dbReference type="EMBL" id="JXLH01000009">
    <property type="protein sequence ID" value="KJY59085.1"/>
    <property type="molecule type" value="Genomic_DNA"/>
</dbReference>
<feature type="transmembrane region" description="Helical" evidence="2">
    <location>
        <begin position="86"/>
        <end position="104"/>
    </location>
</feature>
<protein>
    <recommendedName>
        <fullName evidence="3">DUF8208 domain-containing protein</fullName>
    </recommendedName>
</protein>
<feature type="region of interest" description="Disordered" evidence="1">
    <location>
        <begin position="559"/>
        <end position="643"/>
    </location>
</feature>
<dbReference type="HOGENOM" id="CLU_368735_0_0_9"/>
<dbReference type="Proteomes" id="UP000033612">
    <property type="component" value="Unassembled WGS sequence"/>
</dbReference>
<dbReference type="InterPro" id="IPR058066">
    <property type="entry name" value="pXO2-14_N"/>
</dbReference>
<dbReference type="NCBIfam" id="NF045890">
    <property type="entry name" value="conj_pls20_p028"/>
    <property type="match status" value="1"/>
</dbReference>
<feature type="transmembrane region" description="Helical" evidence="2">
    <location>
        <begin position="116"/>
        <end position="135"/>
    </location>
</feature>
<keyword evidence="2" id="KW-1133">Transmembrane helix</keyword>
<accession>A0A0F4LKI1</accession>
<dbReference type="Pfam" id="PF26635">
    <property type="entry name" value="DUF8208"/>
    <property type="match status" value="1"/>
</dbReference>
<keyword evidence="2" id="KW-0812">Transmembrane</keyword>
<dbReference type="PATRIC" id="fig|1218506.3.peg.593"/>
<feature type="compositionally biased region" description="Pro residues" evidence="1">
    <location>
        <begin position="745"/>
        <end position="755"/>
    </location>
</feature>
<keyword evidence="5" id="KW-1185">Reference proteome</keyword>
<sequence length="755" mass="82920">MLGQILLSLASVAPTNALHSALKYLNYSNIFTRAFSIMKWWIINLVYGIANATSELMNQMLNLSNFVNQVNGNGQVGKLMRMGQKIALVLMILCLIWVAIKIIVDHHAPQLKNVLVQLFISAFLIMNIGNMTTWLTSQSVGLAHGLLGTTTSKIDKGTSALPFNILKTHVNDLEYLVDTNFSGTNVSSANPTSKAPAKLHWGLNDLSRKQVDQGEVDFTEFLDNGKIKDNSPLEKKDHPYKKGDYDKKPGTHFLYGWLKYTAENTPKENGKGTKWDTADIWNLLGFSIGGYERYTINFLPVLVALIALAVAYLFAGYAIVKSFIDIVIIDILSTVIVATDLDTGQKTKQVINSLFSAILLVSLQAFELAFYQAACTWANSSVKSVWGFAIFMLAATIMLMAGNNKVAEFFNVDTGAQRGLRAAGSALYLGKQAANLGGAVLGAPGRAKNRMSNMADKLNTTGSIQRAARKQAKQGSRQNAINKMAGFDQSGNVIPSNINNSGGGSITTDNLAPLTQTPQALKKSTEAQNKAAQALDEARTGFEGIAGKAAMIFGNGNQDDSVERAQADPAKPNDEDYSEANEEYNPVYDQPVNAYSGTETESQPSSDKGQYSPSTPGASQNRQGASRNTAHRQPQKNDFASWQTRARQYDKYNRLTTDNGYAPVDYNPITKLPYTQEEWAQNLNNVRSNDVPSHNLDGSRFRTSDDSQNDYQESRSNRPDQSVNDYAKDNLDRNRLRDSNKPDQPNSPKPPRARK</sequence>
<dbReference type="STRING" id="1218506.JF75_05450"/>
<feature type="domain" description="DUF8208" evidence="3">
    <location>
        <begin position="27"/>
        <end position="423"/>
    </location>
</feature>
<evidence type="ECO:0000259" key="3">
    <source>
        <dbReference type="Pfam" id="PF26635"/>
    </source>
</evidence>
<gene>
    <name evidence="4" type="ORF">JF75_05450</name>
</gene>
<comment type="caution">
    <text evidence="4">The sequence shown here is derived from an EMBL/GenBank/DDBJ whole genome shotgun (WGS) entry which is preliminary data.</text>
</comment>
<dbReference type="RefSeq" id="WP_046331748.1">
    <property type="nucleotide sequence ID" value="NZ_JBHTBO010000021.1"/>
</dbReference>
<evidence type="ECO:0000256" key="2">
    <source>
        <dbReference type="SAM" id="Phobius"/>
    </source>
</evidence>
<feature type="region of interest" description="Disordered" evidence="1">
    <location>
        <begin position="686"/>
        <end position="755"/>
    </location>
</feature>
<evidence type="ECO:0000256" key="1">
    <source>
        <dbReference type="SAM" id="MobiDB-lite"/>
    </source>
</evidence>
<dbReference type="InterPro" id="IPR058521">
    <property type="entry name" value="DUF8208"/>
</dbReference>
<organism evidence="4 5">
    <name type="scientific">Lactobacillus kimbladii</name>
    <dbReference type="NCBI Taxonomy" id="1218506"/>
    <lineage>
        <taxon>Bacteria</taxon>
        <taxon>Bacillati</taxon>
        <taxon>Bacillota</taxon>
        <taxon>Bacilli</taxon>
        <taxon>Lactobacillales</taxon>
        <taxon>Lactobacillaceae</taxon>
        <taxon>Lactobacillus</taxon>
    </lineage>
</organism>
<dbReference type="OrthoDB" id="2418748at2"/>
<feature type="compositionally biased region" description="Polar residues" evidence="1">
    <location>
        <begin position="593"/>
        <end position="628"/>
    </location>
</feature>
<feature type="transmembrane region" description="Helical" evidence="2">
    <location>
        <begin position="296"/>
        <end position="317"/>
    </location>
</feature>
<name>A0A0F4LKI1_9LACO</name>
<feature type="transmembrane region" description="Helical" evidence="2">
    <location>
        <begin position="353"/>
        <end position="373"/>
    </location>
</feature>
<feature type="compositionally biased region" description="Basic and acidic residues" evidence="1">
    <location>
        <begin position="726"/>
        <end position="741"/>
    </location>
</feature>
<feature type="transmembrane region" description="Helical" evidence="2">
    <location>
        <begin position="27"/>
        <end position="50"/>
    </location>
</feature>
<feature type="transmembrane region" description="Helical" evidence="2">
    <location>
        <begin position="385"/>
        <end position="402"/>
    </location>
</feature>
<evidence type="ECO:0000313" key="4">
    <source>
        <dbReference type="EMBL" id="KJY59085.1"/>
    </source>
</evidence>
<keyword evidence="2" id="KW-0472">Membrane</keyword>